<reference evidence="2" key="1">
    <citation type="submission" date="2017-01" db="EMBL/GenBank/DDBJ databases">
        <authorList>
            <person name="Wang Y."/>
            <person name="White M."/>
            <person name="Kvist S."/>
            <person name="Moncalvo J.-M."/>
        </authorList>
    </citation>
    <scope>NUCLEOTIDE SEQUENCE [LARGE SCALE GENOMIC DNA]</scope>
    <source>
        <strain evidence="2">ID-206-W2</strain>
    </source>
</reference>
<organism evidence="1 2">
    <name type="scientific">Smittium culicis</name>
    <dbReference type="NCBI Taxonomy" id="133412"/>
    <lineage>
        <taxon>Eukaryota</taxon>
        <taxon>Fungi</taxon>
        <taxon>Fungi incertae sedis</taxon>
        <taxon>Zoopagomycota</taxon>
        <taxon>Kickxellomycotina</taxon>
        <taxon>Harpellomycetes</taxon>
        <taxon>Harpellales</taxon>
        <taxon>Legeriomycetaceae</taxon>
        <taxon>Smittium</taxon>
    </lineage>
</organism>
<protein>
    <submittedName>
        <fullName evidence="1">Uncharacterized protein</fullName>
    </submittedName>
</protein>
<feature type="non-terminal residue" evidence="1">
    <location>
        <position position="62"/>
    </location>
</feature>
<dbReference type="AlphaFoldDB" id="A0A1R1XDH8"/>
<proteinExistence type="predicted"/>
<dbReference type="EMBL" id="LSSM01005455">
    <property type="protein sequence ID" value="OMJ12666.1"/>
    <property type="molecule type" value="Genomic_DNA"/>
</dbReference>
<comment type="caution">
    <text evidence="1">The sequence shown here is derived from an EMBL/GenBank/DDBJ whole genome shotgun (WGS) entry which is preliminary data.</text>
</comment>
<accession>A0A1R1XDH8</accession>
<dbReference type="Proteomes" id="UP000187429">
    <property type="component" value="Unassembled WGS sequence"/>
</dbReference>
<evidence type="ECO:0000313" key="2">
    <source>
        <dbReference type="Proteomes" id="UP000187429"/>
    </source>
</evidence>
<gene>
    <name evidence="1" type="ORF">AYI69_g9324</name>
</gene>
<keyword evidence="2" id="KW-1185">Reference proteome</keyword>
<sequence>MEHSGPIRPFPEHLRQNLRSLCRFFSSAASRRSETSRYCDNFHGPQTWNEEEKKQDFNVPRE</sequence>
<evidence type="ECO:0000313" key="1">
    <source>
        <dbReference type="EMBL" id="OMJ12666.1"/>
    </source>
</evidence>
<name>A0A1R1XDH8_9FUNG</name>